<accession>A0ACC1HJ12</accession>
<name>A0ACC1HJ12_9FUNG</name>
<evidence type="ECO:0000313" key="2">
    <source>
        <dbReference type="Proteomes" id="UP001145114"/>
    </source>
</evidence>
<evidence type="ECO:0000313" key="1">
    <source>
        <dbReference type="EMBL" id="KAJ1676050.1"/>
    </source>
</evidence>
<protein>
    <submittedName>
        <fullName evidence="1">Uncharacterized protein</fullName>
    </submittedName>
</protein>
<reference evidence="1" key="1">
    <citation type="submission" date="2022-06" db="EMBL/GenBank/DDBJ databases">
        <title>Phylogenomic reconstructions and comparative analyses of Kickxellomycotina fungi.</title>
        <authorList>
            <person name="Reynolds N.K."/>
            <person name="Stajich J.E."/>
            <person name="Barry K."/>
            <person name="Grigoriev I.V."/>
            <person name="Crous P."/>
            <person name="Smith M.E."/>
        </authorList>
    </citation>
    <scope>NUCLEOTIDE SEQUENCE</scope>
    <source>
        <strain evidence="1">RSA 2271</strain>
    </source>
</reference>
<comment type="caution">
    <text evidence="1">The sequence shown here is derived from an EMBL/GenBank/DDBJ whole genome shotgun (WGS) entry which is preliminary data.</text>
</comment>
<proteinExistence type="predicted"/>
<sequence length="683" mass="76171">MTALHERIVYNICEVLYRENAIADLKNVSQVSRAWNDAAKPWVWRTFRPFKFDTPHEMAPYYRAYHSYVQHLFIDPLVPEGWIALHGAQAQRDAPPRDRLSFMGLATQSPSPASYQDRLAAIEKALRLGWPNVRSLTVHGVVNWATVWLLHLLRQCFPKLKHLTLINSTVHTLRFPQLVSICLPQLREAIVFPRKHPAETCRVYQWLHEGDPCITATPSLASSRCAWRPPHLRDCERWSPSILEQFSTPAPATRAMRRVTNAAPLCLRSVQANAPSMLCLWKYLYTTLTSRSLRRWGRLQSFTVRSTLAKHAMAFADAGANPISFAGRPLPQTGMLSTPVVGVAHAASADADAMAAVAPSLEIDWTPNTQSLLISGYEPAFVRNGRLDPGFYRVVAGTLALTNGAVRSLKLGAIDESCVRLVFQCCPLVRKIQLKSRHYGAADIYPHTRQGDRAGIGLTAQSLLDLARNLPFLRIIKDHVELDSFSTYRLNYSLLCEKTGLQRTMISAPDSHGLGHSQGNDVSMSGMIADSSDHTNSEGGSAAAVPHSNAGLDIAPANDRLNHLELSYHSLCPEALHFLLLMFPNLHTLSFNLLGDITNSKFIEWVAHGAGFPRIRRLCVGTIDEQSFETLLMLLRYFPSLQVCRFDVRSCADVGADGQQTKASEEYQRVLSNVYPNVKFMAC</sequence>
<organism evidence="1 2">
    <name type="scientific">Spiromyces aspiralis</name>
    <dbReference type="NCBI Taxonomy" id="68401"/>
    <lineage>
        <taxon>Eukaryota</taxon>
        <taxon>Fungi</taxon>
        <taxon>Fungi incertae sedis</taxon>
        <taxon>Zoopagomycota</taxon>
        <taxon>Kickxellomycotina</taxon>
        <taxon>Kickxellomycetes</taxon>
        <taxon>Kickxellales</taxon>
        <taxon>Kickxellaceae</taxon>
        <taxon>Spiromyces</taxon>
    </lineage>
</organism>
<dbReference type="Proteomes" id="UP001145114">
    <property type="component" value="Unassembled WGS sequence"/>
</dbReference>
<gene>
    <name evidence="1" type="ORF">EV182_000043</name>
</gene>
<dbReference type="EMBL" id="JAMZIH010005143">
    <property type="protein sequence ID" value="KAJ1676050.1"/>
    <property type="molecule type" value="Genomic_DNA"/>
</dbReference>
<keyword evidence="2" id="KW-1185">Reference proteome</keyword>